<dbReference type="AlphaFoldDB" id="A0A6P2CAS0"/>
<feature type="domain" description="Helix-turn-helix" evidence="1">
    <location>
        <begin position="8"/>
        <end position="55"/>
    </location>
</feature>
<reference evidence="2 3" key="1">
    <citation type="submission" date="2018-11" db="EMBL/GenBank/DDBJ databases">
        <title>Trebonia kvetii gen.nov., sp.nov., a novel acidophilic actinobacterium, and proposal of the new actinobacterial family Treboniaceae fam. nov.</title>
        <authorList>
            <person name="Rapoport D."/>
            <person name="Sagova-Mareckova M."/>
            <person name="Sedlacek I."/>
            <person name="Provaznik J."/>
            <person name="Kralova S."/>
            <person name="Pavlinic D."/>
            <person name="Benes V."/>
            <person name="Kopecky J."/>
        </authorList>
    </citation>
    <scope>NUCLEOTIDE SEQUENCE [LARGE SCALE GENOMIC DNA]</scope>
    <source>
        <strain evidence="2 3">15Tr583</strain>
    </source>
</reference>
<organism evidence="2 3">
    <name type="scientific">Trebonia kvetii</name>
    <dbReference type="NCBI Taxonomy" id="2480626"/>
    <lineage>
        <taxon>Bacteria</taxon>
        <taxon>Bacillati</taxon>
        <taxon>Actinomycetota</taxon>
        <taxon>Actinomycetes</taxon>
        <taxon>Streptosporangiales</taxon>
        <taxon>Treboniaceae</taxon>
        <taxon>Trebonia</taxon>
    </lineage>
</organism>
<dbReference type="RefSeq" id="WP_145851416.1">
    <property type="nucleotide sequence ID" value="NZ_RPFW01000001.1"/>
</dbReference>
<evidence type="ECO:0000259" key="1">
    <source>
        <dbReference type="Pfam" id="PF12728"/>
    </source>
</evidence>
<protein>
    <submittedName>
        <fullName evidence="2">Helix-turn-helix domain-containing protein</fullName>
    </submittedName>
</protein>
<dbReference type="NCBIfam" id="TIGR01764">
    <property type="entry name" value="excise"/>
    <property type="match status" value="1"/>
</dbReference>
<dbReference type="InterPro" id="IPR041657">
    <property type="entry name" value="HTH_17"/>
</dbReference>
<dbReference type="Proteomes" id="UP000460272">
    <property type="component" value="Unassembled WGS sequence"/>
</dbReference>
<evidence type="ECO:0000313" key="2">
    <source>
        <dbReference type="EMBL" id="TVZ06663.1"/>
    </source>
</evidence>
<comment type="caution">
    <text evidence="2">The sequence shown here is derived from an EMBL/GenBank/DDBJ whole genome shotgun (WGS) entry which is preliminary data.</text>
</comment>
<dbReference type="GO" id="GO:0003677">
    <property type="term" value="F:DNA binding"/>
    <property type="evidence" value="ECO:0007669"/>
    <property type="project" value="InterPro"/>
</dbReference>
<dbReference type="SUPFAM" id="SSF46955">
    <property type="entry name" value="Putative DNA-binding domain"/>
    <property type="match status" value="1"/>
</dbReference>
<dbReference type="OrthoDB" id="3237625at2"/>
<dbReference type="Pfam" id="PF12728">
    <property type="entry name" value="HTH_17"/>
    <property type="match status" value="1"/>
</dbReference>
<dbReference type="EMBL" id="RPFW01000001">
    <property type="protein sequence ID" value="TVZ06663.1"/>
    <property type="molecule type" value="Genomic_DNA"/>
</dbReference>
<accession>A0A6P2CAS0</accession>
<dbReference type="InterPro" id="IPR009061">
    <property type="entry name" value="DNA-bd_dom_put_sf"/>
</dbReference>
<keyword evidence="3" id="KW-1185">Reference proteome</keyword>
<sequence length="166" mass="18416">MDSDDLIRTGEAAVLLGCSRQHVVDLCDSGRLPAVRGGGSHRYVRRSDVLALARRPLTREQEQSRWLHAAIASRLVAEPDLVLARVRANLDRFSAVHAGTMAAHWLGLWRDALDAGPDQVLTALMSETPQAAEMRQNSPFTGILPPDERRAVLDSFRRHWRAGHAQ</sequence>
<gene>
    <name evidence="2" type="ORF">EAS64_04580</name>
</gene>
<proteinExistence type="predicted"/>
<name>A0A6P2CAS0_9ACTN</name>
<dbReference type="InterPro" id="IPR010093">
    <property type="entry name" value="SinI_DNA-bd"/>
</dbReference>
<evidence type="ECO:0000313" key="3">
    <source>
        <dbReference type="Proteomes" id="UP000460272"/>
    </source>
</evidence>